<comment type="similarity">
    <text evidence="2">Belongs to the ESS2 family.</text>
</comment>
<evidence type="ECO:0000256" key="2">
    <source>
        <dbReference type="ARBA" id="ARBA00009072"/>
    </source>
</evidence>
<dbReference type="Proteomes" id="UP001211907">
    <property type="component" value="Unassembled WGS sequence"/>
</dbReference>
<sequence>MEDLTSKTAETTANSGEVNGALVASGSASGISLHRIYIAPPPRPAVVLEEDEYLTHMSTIIERDFFPDLTRLKTQNEFLTAVETGNLPAAKRLGEKLQRLATPSSLSTAAPIQIPVTPTSATSKSFSNSGPILESIHESTGASASDSDILPLSLDAFQSKYISEDNESFSKILQKENEDRKRKYIWYFEKEDIEHGGKNGKSRLLLEDIPSHSLLIEGSSSSNGNPFLIEASKHEMKQVQTWKYQTKNALMYYQPAAPETLHDVMSKPNAKLPPKSINHSGTRIPTSALSNNIPATAAAAAAAGARLQTQEIWRNMAAETPGLFPNGVGSSESAVITNTFVPSTPSLEPHADIDPEDLMTWGMIEGTPILVDSGADHGGGTASTGRAVFRMPETPRRDVLADKLAERARRDMKMRTEGKSGGVSNGNAVFKKPMDVAALPPVARLASPAIGSCGNIRMLSPAAIRLAGKIGGKNVPLAGGLGKKTTGGSGRSATFDSQLRASYSPKIVGGGGTAISHLGRTPKSRITVTGGINAAVASPLIKTPAINMNGRKAVSTPIVVSAVRSSDTQPQKPTTLDKSKLASKKSLTDNLLDF</sequence>
<evidence type="ECO:0000256" key="1">
    <source>
        <dbReference type="ARBA" id="ARBA00004123"/>
    </source>
</evidence>
<evidence type="ECO:0000313" key="4">
    <source>
        <dbReference type="EMBL" id="KAJ3107403.1"/>
    </source>
</evidence>
<evidence type="ECO:0000256" key="3">
    <source>
        <dbReference type="ARBA" id="ARBA00023242"/>
    </source>
</evidence>
<gene>
    <name evidence="4" type="primary">DGCR14</name>
    <name evidence="4" type="ORF">HK100_003602</name>
</gene>
<keyword evidence="3" id="KW-0539">Nucleus</keyword>
<dbReference type="PANTHER" id="PTHR12940:SF0">
    <property type="entry name" value="SPLICING FACTOR ESS-2 HOMOLOG"/>
    <property type="match status" value="1"/>
</dbReference>
<dbReference type="Pfam" id="PF09751">
    <property type="entry name" value="Es2"/>
    <property type="match status" value="1"/>
</dbReference>
<dbReference type="PANTHER" id="PTHR12940">
    <property type="entry name" value="ES-2 PROTEIN - RELATED"/>
    <property type="match status" value="1"/>
</dbReference>
<protein>
    <submittedName>
        <fullName evidence="4">DiGeorge syndrome critical region protein 14</fullName>
    </submittedName>
</protein>
<dbReference type="GO" id="GO:0071013">
    <property type="term" value="C:catalytic step 2 spliceosome"/>
    <property type="evidence" value="ECO:0007669"/>
    <property type="project" value="TreeGrafter"/>
</dbReference>
<comment type="subcellular location">
    <subcellularLocation>
        <location evidence="1">Nucleus</location>
    </subcellularLocation>
</comment>
<dbReference type="AlphaFoldDB" id="A0AAD5SUS0"/>
<name>A0AAD5SUS0_9FUNG</name>
<comment type="caution">
    <text evidence="4">The sequence shown here is derived from an EMBL/GenBank/DDBJ whole genome shotgun (WGS) entry which is preliminary data.</text>
</comment>
<dbReference type="EMBL" id="JADGJH010001910">
    <property type="protein sequence ID" value="KAJ3107403.1"/>
    <property type="molecule type" value="Genomic_DNA"/>
</dbReference>
<evidence type="ECO:0000313" key="5">
    <source>
        <dbReference type="Proteomes" id="UP001211907"/>
    </source>
</evidence>
<accession>A0AAD5SUS0</accession>
<keyword evidence="5" id="KW-1185">Reference proteome</keyword>
<proteinExistence type="inferred from homology"/>
<organism evidence="4 5">
    <name type="scientific">Physocladia obscura</name>
    <dbReference type="NCBI Taxonomy" id="109957"/>
    <lineage>
        <taxon>Eukaryota</taxon>
        <taxon>Fungi</taxon>
        <taxon>Fungi incertae sedis</taxon>
        <taxon>Chytridiomycota</taxon>
        <taxon>Chytridiomycota incertae sedis</taxon>
        <taxon>Chytridiomycetes</taxon>
        <taxon>Chytridiales</taxon>
        <taxon>Chytriomycetaceae</taxon>
        <taxon>Physocladia</taxon>
    </lineage>
</organism>
<reference evidence="4" key="1">
    <citation type="submission" date="2020-05" db="EMBL/GenBank/DDBJ databases">
        <title>Phylogenomic resolution of chytrid fungi.</title>
        <authorList>
            <person name="Stajich J.E."/>
            <person name="Amses K."/>
            <person name="Simmons R."/>
            <person name="Seto K."/>
            <person name="Myers J."/>
            <person name="Bonds A."/>
            <person name="Quandt C.A."/>
            <person name="Barry K."/>
            <person name="Liu P."/>
            <person name="Grigoriev I."/>
            <person name="Longcore J.E."/>
            <person name="James T.Y."/>
        </authorList>
    </citation>
    <scope>NUCLEOTIDE SEQUENCE</scope>
    <source>
        <strain evidence="4">JEL0513</strain>
    </source>
</reference>
<dbReference type="InterPro" id="IPR019148">
    <property type="entry name" value="Nuclear_protein_DGCR14_ESS-2"/>
</dbReference>